<protein>
    <submittedName>
        <fullName evidence="1">Uncharacterized protein</fullName>
    </submittedName>
</protein>
<reference evidence="1" key="1">
    <citation type="journal article" date="2013" name="J. Plant Res.">
        <title>Effect of fungi and light on seed germination of three Opuntia species from semiarid lands of central Mexico.</title>
        <authorList>
            <person name="Delgado-Sanchez P."/>
            <person name="Jimenez-Bremont J.F."/>
            <person name="Guerrero-Gonzalez Mde L."/>
            <person name="Flores J."/>
        </authorList>
    </citation>
    <scope>NUCLEOTIDE SEQUENCE</scope>
    <source>
        <tissue evidence="1">Cladode</tissue>
    </source>
</reference>
<sequence length="104" mass="11879">MMNPGACLVSSNLNLVIWVYKFHSTVTKCGQGSYFFTFLVLMWLLGIHLPNSNFTVLVCTEELVSQHYQGLHCTFCDSHHIIGEVCIIIFISMRIPFPYSDFIV</sequence>
<organism evidence="1">
    <name type="scientific">Opuntia streptacantha</name>
    <name type="common">Prickly pear cactus</name>
    <name type="synonym">Opuntia cardona</name>
    <dbReference type="NCBI Taxonomy" id="393608"/>
    <lineage>
        <taxon>Eukaryota</taxon>
        <taxon>Viridiplantae</taxon>
        <taxon>Streptophyta</taxon>
        <taxon>Embryophyta</taxon>
        <taxon>Tracheophyta</taxon>
        <taxon>Spermatophyta</taxon>
        <taxon>Magnoliopsida</taxon>
        <taxon>eudicotyledons</taxon>
        <taxon>Gunneridae</taxon>
        <taxon>Pentapetalae</taxon>
        <taxon>Caryophyllales</taxon>
        <taxon>Cactineae</taxon>
        <taxon>Cactaceae</taxon>
        <taxon>Opuntioideae</taxon>
        <taxon>Opuntia</taxon>
    </lineage>
</organism>
<reference evidence="1" key="2">
    <citation type="submission" date="2020-07" db="EMBL/GenBank/DDBJ databases">
        <authorList>
            <person name="Vera ALvarez R."/>
            <person name="Arias-Moreno D.M."/>
            <person name="Jimenez-Jacinto V."/>
            <person name="Jimenez-Bremont J.F."/>
            <person name="Swaminathan K."/>
            <person name="Moose S.P."/>
            <person name="Guerrero-Gonzalez M.L."/>
            <person name="Marino-Ramirez L."/>
            <person name="Landsman D."/>
            <person name="Rodriguez-Kessler M."/>
            <person name="Delgado-Sanchez P."/>
        </authorList>
    </citation>
    <scope>NUCLEOTIDE SEQUENCE</scope>
    <source>
        <tissue evidence="1">Cladode</tissue>
    </source>
</reference>
<dbReference type="EMBL" id="GISG01141198">
    <property type="protein sequence ID" value="MBA4645158.1"/>
    <property type="molecule type" value="Transcribed_RNA"/>
</dbReference>
<name>A0A7C8ZJV1_OPUST</name>
<dbReference type="EMBL" id="GISG01141201">
    <property type="protein sequence ID" value="MBA4645160.1"/>
    <property type="molecule type" value="Transcribed_RNA"/>
</dbReference>
<proteinExistence type="predicted"/>
<dbReference type="AlphaFoldDB" id="A0A7C8ZJV1"/>
<accession>A0A7C8ZJV1</accession>
<evidence type="ECO:0000313" key="1">
    <source>
        <dbReference type="EMBL" id="MBA4645158.1"/>
    </source>
</evidence>